<proteinExistence type="inferred from homology"/>
<dbReference type="EMBL" id="CP090168">
    <property type="protein sequence ID" value="UJO18456.1"/>
    <property type="molecule type" value="Genomic_DNA"/>
</dbReference>
<dbReference type="KEGG" id="ffu:CLAFUR5_07516"/>
<evidence type="ECO:0000313" key="4">
    <source>
        <dbReference type="Proteomes" id="UP000756132"/>
    </source>
</evidence>
<reference evidence="3" key="1">
    <citation type="submission" date="2021-12" db="EMBL/GenBank/DDBJ databases">
        <authorList>
            <person name="Zaccaron A."/>
            <person name="Stergiopoulos I."/>
        </authorList>
    </citation>
    <scope>NUCLEOTIDE SEQUENCE</scope>
    <source>
        <strain evidence="3">Race5_Kim</strain>
    </source>
</reference>
<gene>
    <name evidence="3" type="ORF">CLAFUR5_07516</name>
</gene>
<dbReference type="Gene3D" id="3.40.50.1820">
    <property type="entry name" value="alpha/beta hydrolase"/>
    <property type="match status" value="1"/>
</dbReference>
<dbReference type="PANTHER" id="PTHR47751:SF1">
    <property type="entry name" value="SUPERFAMILY HYDROLASE, PUTATIVE (AFU_ORTHOLOGUE AFUA_2G16580)-RELATED"/>
    <property type="match status" value="1"/>
</dbReference>
<dbReference type="AlphaFoldDB" id="A0A9Q8LIV8"/>
<keyword evidence="4" id="KW-1185">Reference proteome</keyword>
<evidence type="ECO:0000313" key="3">
    <source>
        <dbReference type="EMBL" id="UJO18456.1"/>
    </source>
</evidence>
<dbReference type="GO" id="GO:0016787">
    <property type="term" value="F:hydrolase activity"/>
    <property type="evidence" value="ECO:0007669"/>
    <property type="project" value="InterPro"/>
</dbReference>
<comment type="similarity">
    <text evidence="1">Belongs to the polyketide transferase af380 family.</text>
</comment>
<evidence type="ECO:0000259" key="2">
    <source>
        <dbReference type="Pfam" id="PF02129"/>
    </source>
</evidence>
<dbReference type="GeneID" id="71987394"/>
<dbReference type="OrthoDB" id="2498029at2759"/>
<dbReference type="InterPro" id="IPR029058">
    <property type="entry name" value="AB_hydrolase_fold"/>
</dbReference>
<dbReference type="Proteomes" id="UP000756132">
    <property type="component" value="Chromosome 6"/>
</dbReference>
<dbReference type="PANTHER" id="PTHR47751">
    <property type="entry name" value="SUPERFAMILY HYDROLASE, PUTATIVE (AFU_ORTHOLOGUE AFUA_2G16580)-RELATED"/>
    <property type="match status" value="1"/>
</dbReference>
<dbReference type="InterPro" id="IPR000383">
    <property type="entry name" value="Xaa-Pro-like_dom"/>
</dbReference>
<feature type="domain" description="Xaa-Pro dipeptidyl-peptidase-like" evidence="2">
    <location>
        <begin position="65"/>
        <end position="322"/>
    </location>
</feature>
<organism evidence="3 4">
    <name type="scientific">Passalora fulva</name>
    <name type="common">Tomato leaf mold</name>
    <name type="synonym">Cladosporium fulvum</name>
    <dbReference type="NCBI Taxonomy" id="5499"/>
    <lineage>
        <taxon>Eukaryota</taxon>
        <taxon>Fungi</taxon>
        <taxon>Dikarya</taxon>
        <taxon>Ascomycota</taxon>
        <taxon>Pezizomycotina</taxon>
        <taxon>Dothideomycetes</taxon>
        <taxon>Dothideomycetidae</taxon>
        <taxon>Mycosphaerellales</taxon>
        <taxon>Mycosphaerellaceae</taxon>
        <taxon>Fulvia</taxon>
    </lineage>
</organism>
<name>A0A9Q8LIV8_PASFU</name>
<dbReference type="Gene3D" id="1.10.10.800">
    <property type="match status" value="1"/>
</dbReference>
<sequence>MNISRASTAFCVLRRAQSFTRPSHQHLHLPATKPHRYFRSMAQDIYTNGSLQPKKVSFPSGDGHVVAHLYLPPHHNNSKRYPGVAIAGPFSTVKEQVGGTYASQLARKHDIIALSIDYRNYGESSGNKRQYEDPASKSQDLSAAVSYLNKRPDVSGAGLLGICTSGGNVLYAAAQASHAQAVATVAGFFTDSSVATMLFGGQEGIDKRLAAGRAAQEKFDSTGEIETIRAYHNTDLTAASVSSADYYMDKSRGGGVAAWRNAFAVMAREKWIKFDPISQAGEVTAPTLIVHSEGAAFPDQARKVYEALKGEKELVWAEGGHFDFYDVESTVSEAAERVAKHFHKMLQ</sequence>
<dbReference type="RefSeq" id="XP_047762822.1">
    <property type="nucleotide sequence ID" value="XM_047906664.1"/>
</dbReference>
<accession>A0A9Q8LIV8</accession>
<evidence type="ECO:0000256" key="1">
    <source>
        <dbReference type="ARBA" id="ARBA00029464"/>
    </source>
</evidence>
<protein>
    <recommendedName>
        <fullName evidence="2">Xaa-Pro dipeptidyl-peptidase-like domain-containing protein</fullName>
    </recommendedName>
</protein>
<reference evidence="3" key="2">
    <citation type="journal article" date="2022" name="Microb. Genom.">
        <title>A chromosome-scale genome assembly of the tomato pathogen Cladosporium fulvum reveals a compartmentalized genome architecture and the presence of a dispensable chromosome.</title>
        <authorList>
            <person name="Zaccaron A.Z."/>
            <person name="Chen L.H."/>
            <person name="Samaras A."/>
            <person name="Stergiopoulos I."/>
        </authorList>
    </citation>
    <scope>NUCLEOTIDE SEQUENCE</scope>
    <source>
        <strain evidence="3">Race5_Kim</strain>
    </source>
</reference>
<dbReference type="InterPro" id="IPR051411">
    <property type="entry name" value="Polyketide_trans_af380"/>
</dbReference>
<dbReference type="SUPFAM" id="SSF53474">
    <property type="entry name" value="alpha/beta-Hydrolases"/>
    <property type="match status" value="1"/>
</dbReference>
<dbReference type="Pfam" id="PF02129">
    <property type="entry name" value="Peptidase_S15"/>
    <property type="match status" value="1"/>
</dbReference>